<organism evidence="2 3">
    <name type="scientific">Gigaspora margarita</name>
    <dbReference type="NCBI Taxonomy" id="4874"/>
    <lineage>
        <taxon>Eukaryota</taxon>
        <taxon>Fungi</taxon>
        <taxon>Fungi incertae sedis</taxon>
        <taxon>Mucoromycota</taxon>
        <taxon>Glomeromycotina</taxon>
        <taxon>Glomeromycetes</taxon>
        <taxon>Diversisporales</taxon>
        <taxon>Gigasporaceae</taxon>
        <taxon>Gigaspora</taxon>
    </lineage>
</organism>
<proteinExistence type="predicted"/>
<comment type="caution">
    <text evidence="2">The sequence shown here is derived from an EMBL/GenBank/DDBJ whole genome shotgun (WGS) entry which is preliminary data.</text>
</comment>
<reference evidence="2 3" key="1">
    <citation type="journal article" date="2019" name="Environ. Microbiol.">
        <title>At the nexus of three kingdoms: the genome of the mycorrhizal fungus Gigaspora margarita provides insights into plant, endobacterial and fungal interactions.</title>
        <authorList>
            <person name="Venice F."/>
            <person name="Ghignone S."/>
            <person name="Salvioli di Fossalunga A."/>
            <person name="Amselem J."/>
            <person name="Novero M."/>
            <person name="Xianan X."/>
            <person name="Sedzielewska Toro K."/>
            <person name="Morin E."/>
            <person name="Lipzen A."/>
            <person name="Grigoriev I.V."/>
            <person name="Henrissat B."/>
            <person name="Martin F.M."/>
            <person name="Bonfante P."/>
        </authorList>
    </citation>
    <scope>NUCLEOTIDE SEQUENCE [LARGE SCALE GENOMIC DNA]</scope>
    <source>
        <strain evidence="2 3">BEG34</strain>
    </source>
</reference>
<evidence type="ECO:0000313" key="2">
    <source>
        <dbReference type="EMBL" id="KAF0558596.1"/>
    </source>
</evidence>
<keyword evidence="3" id="KW-1185">Reference proteome</keyword>
<feature type="region of interest" description="Disordered" evidence="1">
    <location>
        <begin position="226"/>
        <end position="256"/>
    </location>
</feature>
<sequence>MNVGSQETLLKLAQIEKNKRSGDFNIKDEDPNALLVNVWHMELAGKIVNHVEDNPSKRYLERRRVTKSDPKEFIYYQRSADIEHDETFNVDCHNRNGIGSKKEARYLEIELEYADNLFGERKWENSMMKLVKVCRVEYDNINKAGKQYELNLCQWIPEVTDIITEVLIPKYSEKEIPQINTKISIVKSGPDIFGGEIENQKEFNYYKKSVQSSNLKGQFNIRSGCQSGIDKSTDEKVAESGGSGSDEGSKVGPICE</sequence>
<evidence type="ECO:0000256" key="1">
    <source>
        <dbReference type="SAM" id="MobiDB-lite"/>
    </source>
</evidence>
<name>A0A8H4EV10_GIGMA</name>
<evidence type="ECO:0000313" key="3">
    <source>
        <dbReference type="Proteomes" id="UP000439903"/>
    </source>
</evidence>
<dbReference type="EMBL" id="WTPW01000020">
    <property type="protein sequence ID" value="KAF0558596.1"/>
    <property type="molecule type" value="Genomic_DNA"/>
</dbReference>
<dbReference type="Proteomes" id="UP000439903">
    <property type="component" value="Unassembled WGS sequence"/>
</dbReference>
<dbReference type="AlphaFoldDB" id="A0A8H4EV10"/>
<protein>
    <submittedName>
        <fullName evidence="2">Uncharacterized protein</fullName>
    </submittedName>
</protein>
<accession>A0A8H4EV10</accession>
<gene>
    <name evidence="2" type="ORF">F8M41_008518</name>
</gene>